<dbReference type="AlphaFoldDB" id="L0F7H5"/>
<dbReference type="HOGENOM" id="CLU_043276_0_0_9"/>
<feature type="domain" description="Methyl-accepting transducer" evidence="3">
    <location>
        <begin position="117"/>
        <end position="240"/>
    </location>
</feature>
<accession>L0F7H5</accession>
<dbReference type="STRING" id="871963.Desdi_1410"/>
<dbReference type="Proteomes" id="UP000010797">
    <property type="component" value="Chromosome"/>
</dbReference>
<protein>
    <submittedName>
        <fullName evidence="4">Methyl-accepting chemotaxis protein</fullName>
    </submittedName>
</protein>
<dbReference type="InterPro" id="IPR004089">
    <property type="entry name" value="MCPsignal_dom"/>
</dbReference>
<evidence type="ECO:0000313" key="4">
    <source>
        <dbReference type="EMBL" id="AGA68913.1"/>
    </source>
</evidence>
<dbReference type="eggNOG" id="COG0840">
    <property type="taxonomic scope" value="Bacteria"/>
</dbReference>
<dbReference type="RefSeq" id="WP_015261907.1">
    <property type="nucleotide sequence ID" value="NC_019903.1"/>
</dbReference>
<evidence type="ECO:0000313" key="5">
    <source>
        <dbReference type="Proteomes" id="UP000010797"/>
    </source>
</evidence>
<sequence>MLAVFNGKKLMLHAKAGDVLKEGMPGLIAMQTGQRVVKKIPKEVAGIPHIGIGLPVYDEGKIVGSVMVGISDERFDTLMDAGQGVLAAVQEISASTDNLSNESHEILVNTKAMAREIAQVNSDVEHINVVLNKIKSISMQTNILGLNASIESARVGKLGRGFAVVADEVRKLSENTKLLTKEIDQDLEKVRKSVSSLVTEIGQFSRVIEVQADGTEEVTRAVGQIVEMAGKLVEMGRVDY</sequence>
<dbReference type="PANTHER" id="PTHR32089">
    <property type="entry name" value="METHYL-ACCEPTING CHEMOTAXIS PROTEIN MCPB"/>
    <property type="match status" value="1"/>
</dbReference>
<dbReference type="EMBL" id="CP003344">
    <property type="protein sequence ID" value="AGA68913.1"/>
    <property type="molecule type" value="Genomic_DNA"/>
</dbReference>
<dbReference type="KEGG" id="ddl:Desdi_1410"/>
<dbReference type="PROSITE" id="PS50111">
    <property type="entry name" value="CHEMOTAXIS_TRANSDUC_2"/>
    <property type="match status" value="1"/>
</dbReference>
<dbReference type="OrthoDB" id="3192at2"/>
<organism evidence="4 5">
    <name type="scientific">Desulfitobacterium dichloroeliminans (strain LMG P-21439 / DCA1)</name>
    <dbReference type="NCBI Taxonomy" id="871963"/>
    <lineage>
        <taxon>Bacteria</taxon>
        <taxon>Bacillati</taxon>
        <taxon>Bacillota</taxon>
        <taxon>Clostridia</taxon>
        <taxon>Eubacteriales</taxon>
        <taxon>Desulfitobacteriaceae</taxon>
        <taxon>Desulfitobacterium</taxon>
    </lineage>
</organism>
<keyword evidence="5" id="KW-1185">Reference proteome</keyword>
<dbReference type="SMART" id="SM00283">
    <property type="entry name" value="MA"/>
    <property type="match status" value="1"/>
</dbReference>
<dbReference type="Gene3D" id="1.10.287.950">
    <property type="entry name" value="Methyl-accepting chemotaxis protein"/>
    <property type="match status" value="1"/>
</dbReference>
<evidence type="ECO:0000256" key="1">
    <source>
        <dbReference type="ARBA" id="ARBA00023224"/>
    </source>
</evidence>
<keyword evidence="1 2" id="KW-0807">Transducer</keyword>
<dbReference type="GO" id="GO:0007165">
    <property type="term" value="P:signal transduction"/>
    <property type="evidence" value="ECO:0007669"/>
    <property type="project" value="UniProtKB-KW"/>
</dbReference>
<reference evidence="5" key="1">
    <citation type="submission" date="2012-02" db="EMBL/GenBank/DDBJ databases">
        <title>Complete sequence of Desulfitobacterium dichloroeliminans LMG P-21439.</title>
        <authorList>
            <person name="Lucas S."/>
            <person name="Han J."/>
            <person name="Lapidus A."/>
            <person name="Cheng J.-F."/>
            <person name="Goodwin L."/>
            <person name="Pitluck S."/>
            <person name="Peters L."/>
            <person name="Ovchinnikova G."/>
            <person name="Teshima H."/>
            <person name="Detter J.C."/>
            <person name="Han C."/>
            <person name="Tapia R."/>
            <person name="Land M."/>
            <person name="Hauser L."/>
            <person name="Kyrpides N."/>
            <person name="Ivanova N."/>
            <person name="Pagani I."/>
            <person name="Kruse T."/>
            <person name="de Vos W.M."/>
            <person name="Boon N."/>
            <person name="Smidt H."/>
            <person name="Woyke T."/>
        </authorList>
    </citation>
    <scope>NUCLEOTIDE SEQUENCE [LARGE SCALE GENOMIC DNA]</scope>
    <source>
        <strain evidence="5">LMG P-21439 / DCA1</strain>
    </source>
</reference>
<dbReference type="GO" id="GO:0016020">
    <property type="term" value="C:membrane"/>
    <property type="evidence" value="ECO:0007669"/>
    <property type="project" value="InterPro"/>
</dbReference>
<evidence type="ECO:0000256" key="2">
    <source>
        <dbReference type="PROSITE-ProRule" id="PRU00284"/>
    </source>
</evidence>
<dbReference type="PANTHER" id="PTHR32089:SF112">
    <property type="entry name" value="LYSOZYME-LIKE PROTEIN-RELATED"/>
    <property type="match status" value="1"/>
</dbReference>
<dbReference type="SUPFAM" id="SSF58104">
    <property type="entry name" value="Methyl-accepting chemotaxis protein (MCP) signaling domain"/>
    <property type="match status" value="1"/>
</dbReference>
<dbReference type="Pfam" id="PF00015">
    <property type="entry name" value="MCPsignal"/>
    <property type="match status" value="1"/>
</dbReference>
<name>L0F7H5_DESDL</name>
<evidence type="ECO:0000259" key="3">
    <source>
        <dbReference type="PROSITE" id="PS50111"/>
    </source>
</evidence>
<proteinExistence type="predicted"/>
<gene>
    <name evidence="4" type="ordered locus">Desdi_1410</name>
</gene>